<dbReference type="Proteomes" id="UP000828941">
    <property type="component" value="Chromosome 4"/>
</dbReference>
<keyword evidence="2" id="KW-1185">Reference proteome</keyword>
<gene>
    <name evidence="1" type="ORF">L6164_010195</name>
</gene>
<comment type="caution">
    <text evidence="1">The sequence shown here is derived from an EMBL/GenBank/DDBJ whole genome shotgun (WGS) entry which is preliminary data.</text>
</comment>
<sequence length="291" mass="33378">MYLLPGSMGEPWNDIEYNSFLLGLYIFGKYLNLVKRFVGSKNMGDILSFYYGKFYRSERYRRWSECRRLRTRRCIYGQKIYTGWRQQELLSRLFSGISEECQNMLIELSRAFGEGKVPFEEYVFSLRDAIGVDMLINAVGIGKGRQDLTGNAVEPMKTNHSFSIRPEIPIGKACSSLTCDDIIRFLTGDFRLSKARSNDLFWEAVWPRLLAKGWHSEQPKDYAGFGSKQPLVFLIPGVKKFSRRLMKGNHYFDSVSDVLNKVASEPALIKIEVPVSEQGCSASPYLHSCFS</sequence>
<evidence type="ECO:0000313" key="1">
    <source>
        <dbReference type="EMBL" id="KAI4349630.1"/>
    </source>
</evidence>
<protein>
    <submittedName>
        <fullName evidence="1">Uncharacterized protein</fullName>
    </submittedName>
</protein>
<name>A0ACB9PLH6_BAUVA</name>
<evidence type="ECO:0000313" key="2">
    <source>
        <dbReference type="Proteomes" id="UP000828941"/>
    </source>
</evidence>
<dbReference type="EMBL" id="CM039429">
    <property type="protein sequence ID" value="KAI4349630.1"/>
    <property type="molecule type" value="Genomic_DNA"/>
</dbReference>
<proteinExistence type="predicted"/>
<reference evidence="1 2" key="1">
    <citation type="journal article" date="2022" name="DNA Res.">
        <title>Chromosomal-level genome assembly of the orchid tree Bauhinia variegata (Leguminosae; Cercidoideae) supports the allotetraploid origin hypothesis of Bauhinia.</title>
        <authorList>
            <person name="Zhong Y."/>
            <person name="Chen Y."/>
            <person name="Zheng D."/>
            <person name="Pang J."/>
            <person name="Liu Y."/>
            <person name="Luo S."/>
            <person name="Meng S."/>
            <person name="Qian L."/>
            <person name="Wei D."/>
            <person name="Dai S."/>
            <person name="Zhou R."/>
        </authorList>
    </citation>
    <scope>NUCLEOTIDE SEQUENCE [LARGE SCALE GENOMIC DNA]</scope>
    <source>
        <strain evidence="1">BV-YZ2020</strain>
    </source>
</reference>
<organism evidence="1 2">
    <name type="scientific">Bauhinia variegata</name>
    <name type="common">Purple orchid tree</name>
    <name type="synonym">Phanera variegata</name>
    <dbReference type="NCBI Taxonomy" id="167791"/>
    <lineage>
        <taxon>Eukaryota</taxon>
        <taxon>Viridiplantae</taxon>
        <taxon>Streptophyta</taxon>
        <taxon>Embryophyta</taxon>
        <taxon>Tracheophyta</taxon>
        <taxon>Spermatophyta</taxon>
        <taxon>Magnoliopsida</taxon>
        <taxon>eudicotyledons</taxon>
        <taxon>Gunneridae</taxon>
        <taxon>Pentapetalae</taxon>
        <taxon>rosids</taxon>
        <taxon>fabids</taxon>
        <taxon>Fabales</taxon>
        <taxon>Fabaceae</taxon>
        <taxon>Cercidoideae</taxon>
        <taxon>Cercideae</taxon>
        <taxon>Bauhiniinae</taxon>
        <taxon>Bauhinia</taxon>
    </lineage>
</organism>
<accession>A0ACB9PLH6</accession>